<evidence type="ECO:0000256" key="9">
    <source>
        <dbReference type="ARBA" id="ARBA00023136"/>
    </source>
</evidence>
<reference evidence="12" key="1">
    <citation type="journal article" date="2019" name="Int. J. Syst. Evol. Microbiol.">
        <title>The Global Catalogue of Microorganisms (GCM) 10K type strain sequencing project: providing services to taxonomists for standard genome sequencing and annotation.</title>
        <authorList>
            <consortium name="The Broad Institute Genomics Platform"/>
            <consortium name="The Broad Institute Genome Sequencing Center for Infectious Disease"/>
            <person name="Wu L."/>
            <person name="Ma J."/>
        </authorList>
    </citation>
    <scope>NUCLEOTIDE SEQUENCE [LARGE SCALE GENOMIC DNA]</scope>
    <source>
        <strain evidence="12">JCM 16981</strain>
    </source>
</reference>
<evidence type="ECO:0000256" key="4">
    <source>
        <dbReference type="ARBA" id="ARBA00016646"/>
    </source>
</evidence>
<dbReference type="RefSeq" id="WP_344701907.1">
    <property type="nucleotide sequence ID" value="NZ_BAABCK010000018.1"/>
</dbReference>
<dbReference type="Proteomes" id="UP001500920">
    <property type="component" value="Unassembled WGS sequence"/>
</dbReference>
<evidence type="ECO:0000256" key="6">
    <source>
        <dbReference type="ARBA" id="ARBA00022692"/>
    </source>
</evidence>
<dbReference type="NCBIfam" id="NF033877">
    <property type="entry name" value="arsB_Sta_pI258"/>
    <property type="match status" value="1"/>
</dbReference>
<evidence type="ECO:0000256" key="7">
    <source>
        <dbReference type="ARBA" id="ARBA00022849"/>
    </source>
</evidence>
<protein>
    <recommendedName>
        <fullName evidence="4 10">Arsenical pump membrane protein</fullName>
    </recommendedName>
</protein>
<feature type="transmembrane region" description="Helical" evidence="10">
    <location>
        <begin position="396"/>
        <end position="419"/>
    </location>
</feature>
<comment type="caution">
    <text evidence="10">Lacks conserved residue(s) required for the propagation of feature annotation.</text>
</comment>
<feature type="transmembrane region" description="Helical" evidence="10">
    <location>
        <begin position="129"/>
        <end position="154"/>
    </location>
</feature>
<feature type="transmembrane region" description="Helical" evidence="10">
    <location>
        <begin position="20"/>
        <end position="38"/>
    </location>
</feature>
<sequence>MFLVTLIFVIWQPRNLDIGITALAGALLAIITGVVSFGDVIEVTGIVWNATLTFVAVILISLILDEIGFFEWAAIHMVKASNGNGLKMFIYIALLGAIIAAFFANDGAALILTPIVLAMGRNLKLEEKVIFPFVIATGFIADTTSLPLVVSNLVNIVSADYFDIGFLEYLSRMFIPNIFSLIASIVVLWLLFRKSIPKTIDQTQLKTPESAIKDKKMFNYSWVVLLILLVGYLVSEFINVPVSFIAGGIAIIFLILAKQSHAVNTKAVINGAPWNIVLFSIGMYVVVFGLRNVGLTDALASVLMDIGEYGLFASVMGMGFIAAILSSIMNNMPTVMINAIAIDHANITTLIQEGMIYANGIGSDLGPKITPIGSLATLLWLHVLARKDMKISWGTYFKIGIIITPPVLFITLLGLYLTLIMF</sequence>
<proteinExistence type="inferred from homology"/>
<feature type="transmembrane region" description="Helical" evidence="10">
    <location>
        <begin position="88"/>
        <end position="117"/>
    </location>
</feature>
<feature type="transmembrane region" description="Helical" evidence="10">
    <location>
        <begin position="240"/>
        <end position="257"/>
    </location>
</feature>
<name>A0ABP7EMA2_9STAP</name>
<keyword evidence="8 10" id="KW-1133">Transmembrane helix</keyword>
<dbReference type="InterPro" id="IPR000802">
    <property type="entry name" value="Arsenical_pump_ArsB"/>
</dbReference>
<feature type="transmembrane region" description="Helical" evidence="10">
    <location>
        <begin position="217"/>
        <end position="234"/>
    </location>
</feature>
<comment type="subcellular location">
    <subcellularLocation>
        <location evidence="2 10">Cell membrane</location>
        <topology evidence="2 10">Multi-pass membrane protein</topology>
    </subcellularLocation>
</comment>
<keyword evidence="9 10" id="KW-0472">Membrane</keyword>
<keyword evidence="12" id="KW-1185">Reference proteome</keyword>
<dbReference type="Pfam" id="PF02040">
    <property type="entry name" value="ArsB"/>
    <property type="match status" value="1"/>
</dbReference>
<gene>
    <name evidence="11" type="primary">arsB</name>
    <name evidence="11" type="ORF">GCM10022378_09070</name>
</gene>
<evidence type="ECO:0000256" key="10">
    <source>
        <dbReference type="RuleBase" id="RU004993"/>
    </source>
</evidence>
<feature type="transmembrane region" description="Helical" evidence="10">
    <location>
        <begin position="309"/>
        <end position="328"/>
    </location>
</feature>
<feature type="transmembrane region" description="Helical" evidence="10">
    <location>
        <begin position="269"/>
        <end position="289"/>
    </location>
</feature>
<comment type="similarity">
    <text evidence="3 10">Belongs to the ArsB family.</text>
</comment>
<dbReference type="PRINTS" id="PR00758">
    <property type="entry name" value="ARSENICPUMP"/>
</dbReference>
<comment type="function">
    <text evidence="1 10">Involved in arsenical resistance. Thought to form the channel of an arsenite pump.</text>
</comment>
<feature type="transmembrane region" description="Helical" evidence="10">
    <location>
        <begin position="45"/>
        <end position="64"/>
    </location>
</feature>
<dbReference type="EMBL" id="BAABCK010000018">
    <property type="protein sequence ID" value="GAA3721186.1"/>
    <property type="molecule type" value="Genomic_DNA"/>
</dbReference>
<feature type="transmembrane region" description="Helical" evidence="10">
    <location>
        <begin position="174"/>
        <end position="192"/>
    </location>
</feature>
<keyword evidence="7 10" id="KW-0059">Arsenical resistance</keyword>
<dbReference type="CDD" id="cd01118">
    <property type="entry name" value="ArsB_permease"/>
    <property type="match status" value="1"/>
</dbReference>
<dbReference type="PANTHER" id="PTHR43302:SF5">
    <property type="entry name" value="TRANSPORTER ARSB-RELATED"/>
    <property type="match status" value="1"/>
</dbReference>
<evidence type="ECO:0000256" key="8">
    <source>
        <dbReference type="ARBA" id="ARBA00022989"/>
    </source>
</evidence>
<dbReference type="NCBIfam" id="NF011980">
    <property type="entry name" value="PRK15445.1"/>
    <property type="match status" value="1"/>
</dbReference>
<keyword evidence="6 10" id="KW-0812">Transmembrane</keyword>
<evidence type="ECO:0000256" key="1">
    <source>
        <dbReference type="ARBA" id="ARBA00004084"/>
    </source>
</evidence>
<keyword evidence="5" id="KW-1003">Cell membrane</keyword>
<organism evidence="11 12">
    <name type="scientific">Salinicoccus jeotgali</name>
    <dbReference type="NCBI Taxonomy" id="381634"/>
    <lineage>
        <taxon>Bacteria</taxon>
        <taxon>Bacillati</taxon>
        <taxon>Bacillota</taxon>
        <taxon>Bacilli</taxon>
        <taxon>Bacillales</taxon>
        <taxon>Staphylococcaceae</taxon>
        <taxon>Salinicoccus</taxon>
    </lineage>
</organism>
<evidence type="ECO:0000313" key="11">
    <source>
        <dbReference type="EMBL" id="GAA3721186.1"/>
    </source>
</evidence>
<evidence type="ECO:0000256" key="5">
    <source>
        <dbReference type="ARBA" id="ARBA00022475"/>
    </source>
</evidence>
<comment type="caution">
    <text evidence="11">The sequence shown here is derived from an EMBL/GenBank/DDBJ whole genome shotgun (WGS) entry which is preliminary data.</text>
</comment>
<accession>A0ABP7EMA2</accession>
<keyword evidence="10" id="KW-0813">Transport</keyword>
<evidence type="ECO:0000256" key="2">
    <source>
        <dbReference type="ARBA" id="ARBA00004651"/>
    </source>
</evidence>
<dbReference type="NCBIfam" id="TIGR00935">
    <property type="entry name" value="2a45"/>
    <property type="match status" value="1"/>
</dbReference>
<evidence type="ECO:0000313" key="12">
    <source>
        <dbReference type="Proteomes" id="UP001500920"/>
    </source>
</evidence>
<dbReference type="PANTHER" id="PTHR43302">
    <property type="entry name" value="TRANSPORTER ARSB-RELATED"/>
    <property type="match status" value="1"/>
</dbReference>
<evidence type="ECO:0000256" key="3">
    <source>
        <dbReference type="ARBA" id="ARBA00006433"/>
    </source>
</evidence>